<keyword evidence="4 5" id="KW-0472">Membrane</keyword>
<dbReference type="PANTHER" id="PTHR23514:SF13">
    <property type="entry name" value="INNER MEMBRANE PROTEIN YBJJ"/>
    <property type="match status" value="1"/>
</dbReference>
<dbReference type="PROSITE" id="PS50850">
    <property type="entry name" value="MFS"/>
    <property type="match status" value="1"/>
</dbReference>
<dbReference type="InterPro" id="IPR051788">
    <property type="entry name" value="MFS_Transporter"/>
</dbReference>
<feature type="transmembrane region" description="Helical" evidence="5">
    <location>
        <begin position="327"/>
        <end position="348"/>
    </location>
</feature>
<sequence>MSMRNWLFFVFFSQPVALGAWLPRIPEVQEKLALSPAELAIALIGAPIGTLSSLLVAGRIGDWLGAQKTMMIFYPLFFLAMTLPFLANSQLTLMLSLAVMGSTLSLLELGMNVSADLYEKQRKKLVMSRAHGLWSLGLMTGTIVGSAAAAIRFDAFLMEVAIFAVLILPSLYAVKQVKLDQPVLEPSTITSGKSGFTMPHMLLLGICLFTFGTTLTEGAVADWAAIFMRDVHSAEPGFAGLSLTVFTMAAALTRLTGDKLREHFATSDLARTLAIVGVIGLGVIYFAPNAFVALFGFALLGCGIALGFPLAVTAAANAPGKSSASNVAVLTFLALSGFLVGPISIGFVAEATNIKIGLMIITPMLVISAVLASTLKPKSNQLETHESQTT</sequence>
<dbReference type="CDD" id="cd17393">
    <property type="entry name" value="MFS_MosC_like"/>
    <property type="match status" value="1"/>
</dbReference>
<feature type="transmembrane region" description="Helical" evidence="5">
    <location>
        <begin position="354"/>
        <end position="375"/>
    </location>
</feature>
<dbReference type="SUPFAM" id="SSF103473">
    <property type="entry name" value="MFS general substrate transporter"/>
    <property type="match status" value="1"/>
</dbReference>
<feature type="transmembrane region" description="Helical" evidence="5">
    <location>
        <begin position="69"/>
        <end position="87"/>
    </location>
</feature>
<feature type="domain" description="Major facilitator superfamily (MFS) profile" evidence="6">
    <location>
        <begin position="198"/>
        <end position="390"/>
    </location>
</feature>
<feature type="transmembrane region" description="Helical" evidence="5">
    <location>
        <begin position="132"/>
        <end position="150"/>
    </location>
</feature>
<name>A0ABS9E7C1_9HYPH</name>
<dbReference type="RefSeq" id="WP_236114324.1">
    <property type="nucleotide sequence ID" value="NZ_JAKGTI010000002.1"/>
</dbReference>
<protein>
    <submittedName>
        <fullName evidence="7">MFS transporter</fullName>
    </submittedName>
</protein>
<keyword evidence="8" id="KW-1185">Reference proteome</keyword>
<feature type="transmembrane region" description="Helical" evidence="5">
    <location>
        <begin position="269"/>
        <end position="287"/>
    </location>
</feature>
<dbReference type="Gene3D" id="1.20.1250.20">
    <property type="entry name" value="MFS general substrate transporter like domains"/>
    <property type="match status" value="2"/>
</dbReference>
<dbReference type="InterPro" id="IPR011701">
    <property type="entry name" value="MFS"/>
</dbReference>
<gene>
    <name evidence="7" type="ORF">L1I42_09670</name>
</gene>
<dbReference type="EMBL" id="JAKGTI010000002">
    <property type="protein sequence ID" value="MCF4098751.1"/>
    <property type="molecule type" value="Genomic_DNA"/>
</dbReference>
<feature type="transmembrane region" description="Helical" evidence="5">
    <location>
        <begin position="293"/>
        <end position="315"/>
    </location>
</feature>
<dbReference type="Proteomes" id="UP001201217">
    <property type="component" value="Unassembled WGS sequence"/>
</dbReference>
<evidence type="ECO:0000256" key="5">
    <source>
        <dbReference type="SAM" id="Phobius"/>
    </source>
</evidence>
<organism evidence="7 8">
    <name type="scientific">Maritalea mediterranea</name>
    <dbReference type="NCBI Taxonomy" id="2909667"/>
    <lineage>
        <taxon>Bacteria</taxon>
        <taxon>Pseudomonadati</taxon>
        <taxon>Pseudomonadota</taxon>
        <taxon>Alphaproteobacteria</taxon>
        <taxon>Hyphomicrobiales</taxon>
        <taxon>Devosiaceae</taxon>
        <taxon>Maritalea</taxon>
    </lineage>
</organism>
<evidence type="ECO:0000259" key="6">
    <source>
        <dbReference type="PROSITE" id="PS50850"/>
    </source>
</evidence>
<reference evidence="7 8" key="1">
    <citation type="submission" date="2022-01" db="EMBL/GenBank/DDBJ databases">
        <title>Maritalea mediterranea sp. nov., isolated from marine plastic residues from the Malva-rosa beach (Valencia, Spain).</title>
        <authorList>
            <person name="Vidal-Verdu A."/>
            <person name="Molina-Menor E."/>
            <person name="Pascual J."/>
            <person name="Pereto J."/>
            <person name="Porcar M."/>
        </authorList>
    </citation>
    <scope>NUCLEOTIDE SEQUENCE [LARGE SCALE GENOMIC DNA]</scope>
    <source>
        <strain evidence="7 8">P4.10X</strain>
    </source>
</reference>
<evidence type="ECO:0000256" key="4">
    <source>
        <dbReference type="ARBA" id="ARBA00023136"/>
    </source>
</evidence>
<accession>A0ABS9E7C1</accession>
<dbReference type="InterPro" id="IPR020846">
    <property type="entry name" value="MFS_dom"/>
</dbReference>
<evidence type="ECO:0000256" key="3">
    <source>
        <dbReference type="ARBA" id="ARBA00022989"/>
    </source>
</evidence>
<evidence type="ECO:0000313" key="8">
    <source>
        <dbReference type="Proteomes" id="UP001201217"/>
    </source>
</evidence>
<dbReference type="InterPro" id="IPR036259">
    <property type="entry name" value="MFS_trans_sf"/>
</dbReference>
<feature type="transmembrane region" description="Helical" evidence="5">
    <location>
        <begin position="39"/>
        <end position="57"/>
    </location>
</feature>
<feature type="transmembrane region" description="Helical" evidence="5">
    <location>
        <begin position="93"/>
        <end position="111"/>
    </location>
</feature>
<feature type="transmembrane region" description="Helical" evidence="5">
    <location>
        <begin position="238"/>
        <end position="257"/>
    </location>
</feature>
<evidence type="ECO:0000256" key="2">
    <source>
        <dbReference type="ARBA" id="ARBA00022692"/>
    </source>
</evidence>
<feature type="transmembrane region" description="Helical" evidence="5">
    <location>
        <begin position="156"/>
        <end position="174"/>
    </location>
</feature>
<keyword evidence="3 5" id="KW-1133">Transmembrane helix</keyword>
<feature type="transmembrane region" description="Helical" evidence="5">
    <location>
        <begin position="201"/>
        <end position="226"/>
    </location>
</feature>
<dbReference type="Pfam" id="PF07690">
    <property type="entry name" value="MFS_1"/>
    <property type="match status" value="1"/>
</dbReference>
<proteinExistence type="predicted"/>
<evidence type="ECO:0000256" key="1">
    <source>
        <dbReference type="ARBA" id="ARBA00004141"/>
    </source>
</evidence>
<evidence type="ECO:0000313" key="7">
    <source>
        <dbReference type="EMBL" id="MCF4098751.1"/>
    </source>
</evidence>
<comment type="subcellular location">
    <subcellularLocation>
        <location evidence="1">Membrane</location>
        <topology evidence="1">Multi-pass membrane protein</topology>
    </subcellularLocation>
</comment>
<dbReference type="PANTHER" id="PTHR23514">
    <property type="entry name" value="BYPASS OF STOP CODON PROTEIN 6"/>
    <property type="match status" value="1"/>
</dbReference>
<comment type="caution">
    <text evidence="7">The sequence shown here is derived from an EMBL/GenBank/DDBJ whole genome shotgun (WGS) entry which is preliminary data.</text>
</comment>
<keyword evidence="2 5" id="KW-0812">Transmembrane</keyword>